<evidence type="ECO:0000313" key="9">
    <source>
        <dbReference type="Proteomes" id="UP001526246"/>
    </source>
</evidence>
<dbReference type="Pfam" id="PF07681">
    <property type="entry name" value="DoxX"/>
    <property type="match status" value="1"/>
</dbReference>
<dbReference type="RefSeq" id="WP_264880282.1">
    <property type="nucleotide sequence ID" value="NZ_JAPDOB010000001.1"/>
</dbReference>
<evidence type="ECO:0000256" key="1">
    <source>
        <dbReference type="ARBA" id="ARBA00004651"/>
    </source>
</evidence>
<feature type="transmembrane region" description="Helical" evidence="7">
    <location>
        <begin position="71"/>
        <end position="90"/>
    </location>
</feature>
<reference evidence="8 9" key="1">
    <citation type="submission" date="2022-10" db="EMBL/GenBank/DDBJ databases">
        <title>Sphingomonas sp.</title>
        <authorList>
            <person name="Jin C."/>
        </authorList>
    </citation>
    <scope>NUCLEOTIDE SEQUENCE [LARGE SCALE GENOMIC DNA]</scope>
    <source>
        <strain evidence="8 9">BN140010</strain>
    </source>
</reference>
<keyword evidence="5 7" id="KW-1133">Transmembrane helix</keyword>
<evidence type="ECO:0000313" key="8">
    <source>
        <dbReference type="EMBL" id="MCW3796490.1"/>
    </source>
</evidence>
<keyword evidence="6 7" id="KW-0472">Membrane</keyword>
<comment type="caution">
    <text evidence="8">The sequence shown here is derived from an EMBL/GenBank/DDBJ whole genome shotgun (WGS) entry which is preliminary data.</text>
</comment>
<evidence type="ECO:0000256" key="3">
    <source>
        <dbReference type="ARBA" id="ARBA00022475"/>
    </source>
</evidence>
<dbReference type="PANTHER" id="PTHR33452:SF4">
    <property type="entry name" value="BLL4328 PROTEIN"/>
    <property type="match status" value="1"/>
</dbReference>
<keyword evidence="4 7" id="KW-0812">Transmembrane</keyword>
<comment type="similarity">
    <text evidence="2">Belongs to the DoxX family.</text>
</comment>
<name>A0ABT3JBP9_9SPHN</name>
<evidence type="ECO:0000256" key="5">
    <source>
        <dbReference type="ARBA" id="ARBA00022989"/>
    </source>
</evidence>
<organism evidence="8 9">
    <name type="scientific">Sphingomonas arvum</name>
    <dbReference type="NCBI Taxonomy" id="2992113"/>
    <lineage>
        <taxon>Bacteria</taxon>
        <taxon>Pseudomonadati</taxon>
        <taxon>Pseudomonadota</taxon>
        <taxon>Alphaproteobacteria</taxon>
        <taxon>Sphingomonadales</taxon>
        <taxon>Sphingomonadaceae</taxon>
        <taxon>Sphingomonas</taxon>
    </lineage>
</organism>
<protein>
    <submittedName>
        <fullName evidence="8">DoxX family protein</fullName>
    </submittedName>
</protein>
<dbReference type="Proteomes" id="UP001526246">
    <property type="component" value="Unassembled WGS sequence"/>
</dbReference>
<gene>
    <name evidence="8" type="ORF">OMW55_01525</name>
</gene>
<accession>A0ABT3JBP9</accession>
<feature type="transmembrane region" description="Helical" evidence="7">
    <location>
        <begin position="102"/>
        <end position="122"/>
    </location>
</feature>
<proteinExistence type="inferred from homology"/>
<dbReference type="InterPro" id="IPR032808">
    <property type="entry name" value="DoxX"/>
</dbReference>
<evidence type="ECO:0000256" key="2">
    <source>
        <dbReference type="ARBA" id="ARBA00006679"/>
    </source>
</evidence>
<comment type="subcellular location">
    <subcellularLocation>
        <location evidence="1">Cell membrane</location>
        <topology evidence="1">Multi-pass membrane protein</topology>
    </subcellularLocation>
</comment>
<feature type="transmembrane region" description="Helical" evidence="7">
    <location>
        <begin position="44"/>
        <end position="64"/>
    </location>
</feature>
<feature type="transmembrane region" description="Helical" evidence="7">
    <location>
        <begin position="7"/>
        <end position="24"/>
    </location>
</feature>
<dbReference type="InterPro" id="IPR051907">
    <property type="entry name" value="DoxX-like_oxidoreductase"/>
</dbReference>
<evidence type="ECO:0000256" key="7">
    <source>
        <dbReference type="SAM" id="Phobius"/>
    </source>
</evidence>
<evidence type="ECO:0000256" key="4">
    <source>
        <dbReference type="ARBA" id="ARBA00022692"/>
    </source>
</evidence>
<keyword evidence="3" id="KW-1003">Cell membrane</keyword>
<keyword evidence="9" id="KW-1185">Reference proteome</keyword>
<dbReference type="PANTHER" id="PTHR33452">
    <property type="entry name" value="OXIDOREDUCTASE CATD-RELATED"/>
    <property type="match status" value="1"/>
</dbReference>
<dbReference type="EMBL" id="JAPDOB010000001">
    <property type="protein sequence ID" value="MCW3796490.1"/>
    <property type="molecule type" value="Genomic_DNA"/>
</dbReference>
<evidence type="ECO:0000256" key="6">
    <source>
        <dbReference type="ARBA" id="ARBA00023136"/>
    </source>
</evidence>
<sequence length="132" mass="14160">MSKLDRYAPQAIAALRIITSLLMIEHATMKFFAFPAAMPMPGPLPPIIVAAGVIEIVTGTLILLGLFTRPAAFLASGTMAAAYFLGHATQGFWPALNQGEPAIMFCFAFFVLIFTGPGAWSLDSLRRNRTAA</sequence>